<dbReference type="SMART" id="SM00530">
    <property type="entry name" value="HTH_XRE"/>
    <property type="match status" value="1"/>
</dbReference>
<dbReference type="Pfam" id="PF01381">
    <property type="entry name" value="HTH_3"/>
    <property type="match status" value="1"/>
</dbReference>
<proteinExistence type="predicted"/>
<evidence type="ECO:0000259" key="1">
    <source>
        <dbReference type="PROSITE" id="PS50943"/>
    </source>
</evidence>
<gene>
    <name evidence="2" type="ORF">KD144_03360</name>
</gene>
<dbReference type="SUPFAM" id="SSF47413">
    <property type="entry name" value="lambda repressor-like DNA-binding domains"/>
    <property type="match status" value="1"/>
</dbReference>
<reference evidence="2" key="1">
    <citation type="submission" date="2021-04" db="EMBL/GenBank/DDBJ databases">
        <title>Genomic analysis of electroactive and textile dye degrading Bacillus circulans strain: DC10 isolated from constructed wetland-microbial fuel cells treating textile dye wastewaters.</title>
        <authorList>
            <person name="Patel D.U."/>
            <person name="Desai C.R."/>
        </authorList>
    </citation>
    <scope>NUCLEOTIDE SEQUENCE</scope>
    <source>
        <strain evidence="2">DC10</strain>
    </source>
</reference>
<sequence>MTPEVIKYFRQLMGISQSELAERVNISSSMISRYECNLVEINPETELKILQVFSDAGISSQDFIQVQMIFNKMKRR</sequence>
<dbReference type="AlphaFoldDB" id="A0A941GFH7"/>
<dbReference type="InterPro" id="IPR010982">
    <property type="entry name" value="Lambda_DNA-bd_dom_sf"/>
</dbReference>
<dbReference type="RefSeq" id="WP_212117141.1">
    <property type="nucleotide sequence ID" value="NZ_JAGTPX020000002.1"/>
</dbReference>
<feature type="domain" description="HTH cro/C1-type" evidence="1">
    <location>
        <begin position="6"/>
        <end position="63"/>
    </location>
</feature>
<dbReference type="PROSITE" id="PS50943">
    <property type="entry name" value="HTH_CROC1"/>
    <property type="match status" value="1"/>
</dbReference>
<organism evidence="2">
    <name type="scientific">Niallia circulans</name>
    <name type="common">Bacillus circulans</name>
    <dbReference type="NCBI Taxonomy" id="1397"/>
    <lineage>
        <taxon>Bacteria</taxon>
        <taxon>Bacillati</taxon>
        <taxon>Bacillota</taxon>
        <taxon>Bacilli</taxon>
        <taxon>Bacillales</taxon>
        <taxon>Bacillaceae</taxon>
        <taxon>Niallia</taxon>
    </lineage>
</organism>
<dbReference type="EMBL" id="JAGTPX010000002">
    <property type="protein sequence ID" value="MBR8668570.1"/>
    <property type="molecule type" value="Genomic_DNA"/>
</dbReference>
<dbReference type="GO" id="GO:0003677">
    <property type="term" value="F:DNA binding"/>
    <property type="evidence" value="ECO:0007669"/>
    <property type="project" value="InterPro"/>
</dbReference>
<protein>
    <submittedName>
        <fullName evidence="2">Helix-turn-helix transcriptional regulator</fullName>
    </submittedName>
</protein>
<dbReference type="CDD" id="cd00093">
    <property type="entry name" value="HTH_XRE"/>
    <property type="match status" value="1"/>
</dbReference>
<dbReference type="Gene3D" id="1.10.260.40">
    <property type="entry name" value="lambda repressor-like DNA-binding domains"/>
    <property type="match status" value="1"/>
</dbReference>
<evidence type="ECO:0000313" key="2">
    <source>
        <dbReference type="EMBL" id="MBR8668570.1"/>
    </source>
</evidence>
<dbReference type="InterPro" id="IPR001387">
    <property type="entry name" value="Cro/C1-type_HTH"/>
</dbReference>
<comment type="caution">
    <text evidence="2">The sequence shown here is derived from an EMBL/GenBank/DDBJ whole genome shotgun (WGS) entry which is preliminary data.</text>
</comment>
<accession>A0A941GFH7</accession>
<name>A0A941GFH7_NIACI</name>